<feature type="signal peptide" evidence="1">
    <location>
        <begin position="1"/>
        <end position="19"/>
    </location>
</feature>
<dbReference type="EMBL" id="BTRK01000003">
    <property type="protein sequence ID" value="GMR43248.1"/>
    <property type="molecule type" value="Genomic_DNA"/>
</dbReference>
<evidence type="ECO:0000256" key="1">
    <source>
        <dbReference type="SAM" id="SignalP"/>
    </source>
</evidence>
<reference evidence="3" key="1">
    <citation type="submission" date="2022-10" db="EMBL/GenBank/DDBJ databases">
        <title>Genome assembly of Pristionchus species.</title>
        <authorList>
            <person name="Yoshida K."/>
            <person name="Sommer R.J."/>
        </authorList>
    </citation>
    <scope>NUCLEOTIDE SEQUENCE [LARGE SCALE GENOMIC DNA]</scope>
    <source>
        <strain evidence="3">RS5460</strain>
    </source>
</reference>
<sequence>VLRFASISAFLSIVRSCAPTDPGTFPGRPTATTTTTTLPPCCRTDIYHNSNPKTSLFDPVLTDCPHDTNFICATTMMPSTKTTTIVINGKETIATGMNGANCFAMITCNDQKVMTSLIVFSHGAMKVQSVLRFASISSLFGTIQPCAPTDPGTKP</sequence>
<proteinExistence type="predicted"/>
<dbReference type="Proteomes" id="UP001328107">
    <property type="component" value="Unassembled WGS sequence"/>
</dbReference>
<gene>
    <name evidence="2" type="ORF">PMAYCL1PPCAC_13443</name>
</gene>
<evidence type="ECO:0008006" key="4">
    <source>
        <dbReference type="Google" id="ProtNLM"/>
    </source>
</evidence>
<dbReference type="AlphaFoldDB" id="A0AAN5C9S3"/>
<feature type="non-terminal residue" evidence="2">
    <location>
        <position position="1"/>
    </location>
</feature>
<organism evidence="2 3">
    <name type="scientific">Pristionchus mayeri</name>
    <dbReference type="NCBI Taxonomy" id="1317129"/>
    <lineage>
        <taxon>Eukaryota</taxon>
        <taxon>Metazoa</taxon>
        <taxon>Ecdysozoa</taxon>
        <taxon>Nematoda</taxon>
        <taxon>Chromadorea</taxon>
        <taxon>Rhabditida</taxon>
        <taxon>Rhabditina</taxon>
        <taxon>Diplogasteromorpha</taxon>
        <taxon>Diplogasteroidea</taxon>
        <taxon>Neodiplogasteridae</taxon>
        <taxon>Pristionchus</taxon>
    </lineage>
</organism>
<name>A0AAN5C9S3_9BILA</name>
<keyword evidence="1" id="KW-0732">Signal</keyword>
<feature type="non-terminal residue" evidence="2">
    <location>
        <position position="155"/>
    </location>
</feature>
<comment type="caution">
    <text evidence="2">The sequence shown here is derived from an EMBL/GenBank/DDBJ whole genome shotgun (WGS) entry which is preliminary data.</text>
</comment>
<evidence type="ECO:0000313" key="2">
    <source>
        <dbReference type="EMBL" id="GMR43248.1"/>
    </source>
</evidence>
<protein>
    <recommendedName>
        <fullName evidence="4">C6 domain-containing protein</fullName>
    </recommendedName>
</protein>
<accession>A0AAN5C9S3</accession>
<evidence type="ECO:0000313" key="3">
    <source>
        <dbReference type="Proteomes" id="UP001328107"/>
    </source>
</evidence>
<keyword evidence="3" id="KW-1185">Reference proteome</keyword>
<feature type="chain" id="PRO_5042972674" description="C6 domain-containing protein" evidence="1">
    <location>
        <begin position="20"/>
        <end position="155"/>
    </location>
</feature>